<proteinExistence type="inferred from homology"/>
<evidence type="ECO:0000256" key="4">
    <source>
        <dbReference type="SAM" id="SignalP"/>
    </source>
</evidence>
<dbReference type="CDD" id="cd15800">
    <property type="entry name" value="PMEI-like_2"/>
    <property type="match status" value="1"/>
</dbReference>
<feature type="signal peptide" evidence="4">
    <location>
        <begin position="1"/>
        <end position="23"/>
    </location>
</feature>
<dbReference type="InParanoid" id="B9RQR1"/>
<feature type="chain" id="PRO_5002888643" description="Pectinesterase inhibitor domain-containing protein" evidence="4">
    <location>
        <begin position="24"/>
        <end position="223"/>
    </location>
</feature>
<dbReference type="AlphaFoldDB" id="B9RQR1"/>
<dbReference type="InterPro" id="IPR006501">
    <property type="entry name" value="Pectinesterase_inhib_dom"/>
</dbReference>
<evidence type="ECO:0000259" key="5">
    <source>
        <dbReference type="SMART" id="SM00856"/>
    </source>
</evidence>
<keyword evidence="2" id="KW-1015">Disulfide bond</keyword>
<dbReference type="Gene3D" id="1.20.140.40">
    <property type="entry name" value="Invertase/pectin methylesterase inhibitor family protein"/>
    <property type="match status" value="1"/>
</dbReference>
<organism evidence="6 7">
    <name type="scientific">Ricinus communis</name>
    <name type="common">Castor bean</name>
    <dbReference type="NCBI Taxonomy" id="3988"/>
    <lineage>
        <taxon>Eukaryota</taxon>
        <taxon>Viridiplantae</taxon>
        <taxon>Streptophyta</taxon>
        <taxon>Embryophyta</taxon>
        <taxon>Tracheophyta</taxon>
        <taxon>Spermatophyta</taxon>
        <taxon>Magnoliopsida</taxon>
        <taxon>eudicotyledons</taxon>
        <taxon>Gunneridae</taxon>
        <taxon>Pentapetalae</taxon>
        <taxon>rosids</taxon>
        <taxon>fabids</taxon>
        <taxon>Malpighiales</taxon>
        <taxon>Euphorbiaceae</taxon>
        <taxon>Acalyphoideae</taxon>
        <taxon>Acalypheae</taxon>
        <taxon>Ricinus</taxon>
    </lineage>
</organism>
<dbReference type="InterPro" id="IPR035513">
    <property type="entry name" value="Invertase/methylesterase_inhib"/>
</dbReference>
<evidence type="ECO:0000256" key="1">
    <source>
        <dbReference type="ARBA" id="ARBA00022729"/>
    </source>
</evidence>
<protein>
    <recommendedName>
        <fullName evidence="5">Pectinesterase inhibitor domain-containing protein</fullName>
    </recommendedName>
</protein>
<dbReference type="InterPro" id="IPR052421">
    <property type="entry name" value="PCW_Enzyme_Inhibitor"/>
</dbReference>
<dbReference type="GO" id="GO:0004857">
    <property type="term" value="F:enzyme inhibitor activity"/>
    <property type="evidence" value="ECO:0007669"/>
    <property type="project" value="InterPro"/>
</dbReference>
<evidence type="ECO:0000313" key="7">
    <source>
        <dbReference type="Proteomes" id="UP000008311"/>
    </source>
</evidence>
<dbReference type="EMBL" id="EQ973801">
    <property type="protein sequence ID" value="EEF46500.1"/>
    <property type="molecule type" value="Genomic_DNA"/>
</dbReference>
<reference evidence="7" key="1">
    <citation type="journal article" date="2010" name="Nat. Biotechnol.">
        <title>Draft genome sequence of the oilseed species Ricinus communis.</title>
        <authorList>
            <person name="Chan A.P."/>
            <person name="Crabtree J."/>
            <person name="Zhao Q."/>
            <person name="Lorenzi H."/>
            <person name="Orvis J."/>
            <person name="Puiu D."/>
            <person name="Melake-Berhan A."/>
            <person name="Jones K.M."/>
            <person name="Redman J."/>
            <person name="Chen G."/>
            <person name="Cahoon E.B."/>
            <person name="Gedil M."/>
            <person name="Stanke M."/>
            <person name="Haas B.J."/>
            <person name="Wortman J.R."/>
            <person name="Fraser-Liggett C.M."/>
            <person name="Ravel J."/>
            <person name="Rabinowicz P.D."/>
        </authorList>
    </citation>
    <scope>NUCLEOTIDE SEQUENCE [LARGE SCALE GENOMIC DNA]</scope>
    <source>
        <strain evidence="7">cv. Hale</strain>
    </source>
</reference>
<dbReference type="Pfam" id="PF04043">
    <property type="entry name" value="PMEI"/>
    <property type="match status" value="1"/>
</dbReference>
<accession>B9RQR1</accession>
<dbReference type="PANTHER" id="PTHR36710:SF4">
    <property type="entry name" value="PLANT INVERTASE_PECTIN METHYLESTERASE INHIBITOR SUPERFAMILY PROTEIN"/>
    <property type="match status" value="1"/>
</dbReference>
<sequence length="223" mass="24391">MELSKSILVLLLFSCLLSFSTEATWIAFGPAANSPSPSPIKYDLLPHIPCKSLFSTAYNNPFKLPKSINPSLDNICAITENPANCVTLISPCVTGSINSFSALEAVMISLIEHVQNALSFALKLRKNKSTSSEILTAINISIDIYVEIIEDLRKALGAFKGHNIDTVKTILTASITNFGRCDEAFHQQGLTKNWPLKKIDNILIELAGFGLDIYAKLIVKVHN</sequence>
<dbReference type="SUPFAM" id="SSF101148">
    <property type="entry name" value="Plant invertase/pectin methylesterase inhibitor"/>
    <property type="match status" value="1"/>
</dbReference>
<comment type="similarity">
    <text evidence="3">Belongs to the PMEI family.</text>
</comment>
<keyword evidence="1 4" id="KW-0732">Signal</keyword>
<dbReference type="NCBIfam" id="TIGR01614">
    <property type="entry name" value="PME_inhib"/>
    <property type="match status" value="1"/>
</dbReference>
<dbReference type="PANTHER" id="PTHR36710">
    <property type="entry name" value="PECTINESTERASE INHIBITOR-LIKE"/>
    <property type="match status" value="1"/>
</dbReference>
<dbReference type="Proteomes" id="UP000008311">
    <property type="component" value="Unassembled WGS sequence"/>
</dbReference>
<feature type="domain" description="Pectinesterase inhibitor" evidence="5">
    <location>
        <begin position="67"/>
        <end position="213"/>
    </location>
</feature>
<evidence type="ECO:0000256" key="3">
    <source>
        <dbReference type="ARBA" id="ARBA00038471"/>
    </source>
</evidence>
<evidence type="ECO:0000313" key="6">
    <source>
        <dbReference type="EMBL" id="EEF46500.1"/>
    </source>
</evidence>
<name>B9RQR1_RICCO</name>
<keyword evidence="7" id="KW-1185">Reference proteome</keyword>
<dbReference type="SMART" id="SM00856">
    <property type="entry name" value="PMEI"/>
    <property type="match status" value="1"/>
</dbReference>
<gene>
    <name evidence="6" type="ORF">RCOM_1495340</name>
</gene>
<evidence type="ECO:0000256" key="2">
    <source>
        <dbReference type="ARBA" id="ARBA00023157"/>
    </source>
</evidence>